<comment type="caution">
    <text evidence="1">The sequence shown here is derived from an EMBL/GenBank/DDBJ whole genome shotgun (WGS) entry which is preliminary data.</text>
</comment>
<organism evidence="1 2">
    <name type="scientific">Flavilitoribacter nigricans (strain ATCC 23147 / DSM 23189 / NBRC 102662 / NCIMB 1420 / SS-2)</name>
    <name type="common">Lewinella nigricans</name>
    <dbReference type="NCBI Taxonomy" id="1122177"/>
    <lineage>
        <taxon>Bacteria</taxon>
        <taxon>Pseudomonadati</taxon>
        <taxon>Bacteroidota</taxon>
        <taxon>Saprospiria</taxon>
        <taxon>Saprospirales</taxon>
        <taxon>Lewinellaceae</taxon>
        <taxon>Flavilitoribacter</taxon>
    </lineage>
</organism>
<sequence>MVYQLKPSVFFCEVRSNKQKGRYRKGDKTKAFRGFFGGPGKRGGAAPGWVVAFEIKTGKEGRKRG</sequence>
<evidence type="ECO:0000313" key="2">
    <source>
        <dbReference type="Proteomes" id="UP000223913"/>
    </source>
</evidence>
<dbReference type="EMBL" id="PDUD01000023">
    <property type="protein sequence ID" value="PHN05143.1"/>
    <property type="molecule type" value="Genomic_DNA"/>
</dbReference>
<evidence type="ECO:0000313" key="1">
    <source>
        <dbReference type="EMBL" id="PHN05143.1"/>
    </source>
</evidence>
<dbReference type="Proteomes" id="UP000223913">
    <property type="component" value="Unassembled WGS sequence"/>
</dbReference>
<dbReference type="AlphaFoldDB" id="A0A2D0NBJ5"/>
<keyword evidence="2" id="KW-1185">Reference proteome</keyword>
<name>A0A2D0NBJ5_FLAN2</name>
<proteinExistence type="predicted"/>
<accession>A0A2D0NBJ5</accession>
<reference evidence="1 2" key="1">
    <citation type="submission" date="2017-10" db="EMBL/GenBank/DDBJ databases">
        <title>The draft genome sequence of Lewinella nigricans NBRC 102662.</title>
        <authorList>
            <person name="Wang K."/>
        </authorList>
    </citation>
    <scope>NUCLEOTIDE SEQUENCE [LARGE SCALE GENOMIC DNA]</scope>
    <source>
        <strain evidence="1 2">NBRC 102662</strain>
    </source>
</reference>
<protein>
    <submittedName>
        <fullName evidence="1">Uncharacterized protein</fullName>
    </submittedName>
</protein>
<gene>
    <name evidence="1" type="ORF">CRP01_19175</name>
</gene>